<feature type="transmembrane region" description="Helical" evidence="1">
    <location>
        <begin position="236"/>
        <end position="254"/>
    </location>
</feature>
<feature type="transmembrane region" description="Helical" evidence="1">
    <location>
        <begin position="167"/>
        <end position="191"/>
    </location>
</feature>
<reference evidence="2 3" key="2">
    <citation type="journal article" date="2012" name="Stand. Genomic Sci.">
        <title>Complete genome sequence of the termite hindgut bacterium Spirochaeta coccoides type strain (SPN1(T)), reclassification in the genus Sphaerochaeta as Sphaerochaeta coccoides comb. nov. and emendations of the family Spirochaetaceae and the genus Sphaerochaeta.</title>
        <authorList>
            <person name="Abt B."/>
            <person name="Han C."/>
            <person name="Scheuner C."/>
            <person name="Lu M."/>
            <person name="Lapidus A."/>
            <person name="Nolan M."/>
            <person name="Lucas S."/>
            <person name="Hammon N."/>
            <person name="Deshpande S."/>
            <person name="Cheng J.F."/>
            <person name="Tapia R."/>
            <person name="Goodwin L.A."/>
            <person name="Pitluck S."/>
            <person name="Liolios K."/>
            <person name="Pagani I."/>
            <person name="Ivanova N."/>
            <person name="Mavromatis K."/>
            <person name="Mikhailova N."/>
            <person name="Huntemann M."/>
            <person name="Pati A."/>
            <person name="Chen A."/>
            <person name="Palaniappan K."/>
            <person name="Land M."/>
            <person name="Hauser L."/>
            <person name="Brambilla E.M."/>
            <person name="Rohde M."/>
            <person name="Spring S."/>
            <person name="Gronow S."/>
            <person name="Goker M."/>
            <person name="Woyke T."/>
            <person name="Bristow J."/>
            <person name="Eisen J.A."/>
            <person name="Markowitz V."/>
            <person name="Hugenholtz P."/>
            <person name="Kyrpides N.C."/>
            <person name="Klenk H.P."/>
            <person name="Detter J.C."/>
        </authorList>
    </citation>
    <scope>NUCLEOTIDE SEQUENCE [LARGE SCALE GENOMIC DNA]</scope>
    <source>
        <strain evidence="3">ATCC BAA-1237 / DSM 17374 / SPN1</strain>
    </source>
</reference>
<feature type="transmembrane region" description="Helical" evidence="1">
    <location>
        <begin position="435"/>
        <end position="455"/>
    </location>
</feature>
<feature type="transmembrane region" description="Helical" evidence="1">
    <location>
        <begin position="314"/>
        <end position="333"/>
    </location>
</feature>
<feature type="transmembrane region" description="Helical" evidence="1">
    <location>
        <begin position="61"/>
        <end position="80"/>
    </location>
</feature>
<feature type="transmembrane region" description="Helical" evidence="1">
    <location>
        <begin position="371"/>
        <end position="391"/>
    </location>
</feature>
<feature type="transmembrane region" description="Helical" evidence="1">
    <location>
        <begin position="274"/>
        <end position="294"/>
    </location>
</feature>
<dbReference type="eggNOG" id="COG0786">
    <property type="taxonomic scope" value="Bacteria"/>
</dbReference>
<reference evidence="3" key="1">
    <citation type="submission" date="2011-04" db="EMBL/GenBank/DDBJ databases">
        <title>The complete genome of Spirochaeta coccoides DSM 17374.</title>
        <authorList>
            <person name="Lucas S."/>
            <person name="Copeland A."/>
            <person name="Lapidus A."/>
            <person name="Bruce D."/>
            <person name="Goodwin L."/>
            <person name="Pitluck S."/>
            <person name="Peters L."/>
            <person name="Kyrpides N."/>
            <person name="Mavromatis K."/>
            <person name="Pagani I."/>
            <person name="Ivanova N."/>
            <person name="Ovchinnikova G."/>
            <person name="Lu M."/>
            <person name="Detter J.C."/>
            <person name="Tapia R."/>
            <person name="Han C."/>
            <person name="Land M."/>
            <person name="Hauser L."/>
            <person name="Markowitz V."/>
            <person name="Cheng J.-F."/>
            <person name="Hugenholtz P."/>
            <person name="Woyke T."/>
            <person name="Wu D."/>
            <person name="Spring S."/>
            <person name="Schroeder M."/>
            <person name="Brambilla E."/>
            <person name="Klenk H.-P."/>
            <person name="Eisen J.A."/>
        </authorList>
    </citation>
    <scope>NUCLEOTIDE SEQUENCE [LARGE SCALE GENOMIC DNA]</scope>
    <source>
        <strain evidence="3">ATCC BAA-1237 / DSM 17374 / SPN1</strain>
    </source>
</reference>
<dbReference type="InterPro" id="IPR004445">
    <property type="entry name" value="GltS"/>
</dbReference>
<dbReference type="KEGG" id="scc:Spico_1854"/>
<feature type="transmembrane region" description="Helical" evidence="1">
    <location>
        <begin position="6"/>
        <end position="23"/>
    </location>
</feature>
<feature type="transmembrane region" description="Helical" evidence="1">
    <location>
        <begin position="339"/>
        <end position="359"/>
    </location>
</feature>
<gene>
    <name evidence="2" type="ordered locus">Spico_1854</name>
</gene>
<dbReference type="GO" id="GO:0015501">
    <property type="term" value="F:glutamate:sodium symporter activity"/>
    <property type="evidence" value="ECO:0007669"/>
    <property type="project" value="InterPro"/>
</dbReference>
<dbReference type="AlphaFoldDB" id="F4GM76"/>
<dbReference type="HOGENOM" id="CLU_034503_1_0_12"/>
<dbReference type="STRING" id="760011.Spico_1854"/>
<keyword evidence="3" id="KW-1185">Reference proteome</keyword>
<dbReference type="GO" id="GO:0016020">
    <property type="term" value="C:membrane"/>
    <property type="evidence" value="ECO:0007669"/>
    <property type="project" value="InterPro"/>
</dbReference>
<dbReference type="OrthoDB" id="9801557at2"/>
<name>F4GM76_PARC1</name>
<keyword evidence="1" id="KW-0812">Transmembrane</keyword>
<proteinExistence type="predicted"/>
<feature type="transmembrane region" description="Helical" evidence="1">
    <location>
        <begin position="101"/>
        <end position="127"/>
    </location>
</feature>
<keyword evidence="1" id="KW-0472">Membrane</keyword>
<dbReference type="PANTHER" id="PTHR36178:SF1">
    <property type="entry name" value="SODIUM_GLUTAMATE SYMPORTER"/>
    <property type="match status" value="1"/>
</dbReference>
<dbReference type="RefSeq" id="WP_013740445.1">
    <property type="nucleotide sequence ID" value="NC_015436.1"/>
</dbReference>
<dbReference type="PANTHER" id="PTHR36178">
    <property type="entry name" value="SLR0625 PROTEIN"/>
    <property type="match status" value="1"/>
</dbReference>
<feature type="transmembrane region" description="Helical" evidence="1">
    <location>
        <begin position="403"/>
        <end position="423"/>
    </location>
</feature>
<sequence>MVEWSYIIHIGILSVTLLFSSFLRARLRFLQVFLVPAPMIAGAFLLVFYNFVAPSLGMNNAFLGELVYHLLNISFISMLLRIEKKEVRESKNVRRSVAENVTATMSQYGLQCVFGLLLTIALISTFFPDLFPAFGYILPLSFELGAGQAYSIGLSWESMGFTGASSIGLTVAAIGFIVGNVGGVILINRAVRLGWIDKKYQETMKVESVRTGFVSKSEEKVTGSLITTDGESLDTLSYHIALVMGTYLISWGVLKGIHALLSLAGPLGEEFATSLWGINFIFSALCAIGVKNICVKIGIAHTIDDHTLNRISGLSVDLTVASSLGAISLAAITGYWIPIIFMVIVGILLTVFLLPYMCSRLFHDHSFFRMLLIYGTATGTLPTGLALVRVVDPDFETPAVSDYMYSTGIVFILAVPLLLSINLPAMSRTMNNPSLFWIALGISAIYMFGSLIAYVKMSGKRALIQPRKFFYIPAKDKD</sequence>
<organism evidence="2 3">
    <name type="scientific">Parasphaerochaeta coccoides (strain ATCC BAA-1237 / DSM 17374 / SPN1)</name>
    <name type="common">Sphaerochaeta coccoides</name>
    <dbReference type="NCBI Taxonomy" id="760011"/>
    <lineage>
        <taxon>Bacteria</taxon>
        <taxon>Pseudomonadati</taxon>
        <taxon>Spirochaetota</taxon>
        <taxon>Spirochaetia</taxon>
        <taxon>Spirochaetales</taxon>
        <taxon>Sphaerochaetaceae</taxon>
        <taxon>Parasphaerochaeta</taxon>
    </lineage>
</organism>
<evidence type="ECO:0000256" key="1">
    <source>
        <dbReference type="SAM" id="Phobius"/>
    </source>
</evidence>
<evidence type="ECO:0000313" key="3">
    <source>
        <dbReference type="Proteomes" id="UP000007939"/>
    </source>
</evidence>
<dbReference type="EMBL" id="CP002659">
    <property type="protein sequence ID" value="AEC03052.1"/>
    <property type="molecule type" value="Genomic_DNA"/>
</dbReference>
<dbReference type="GO" id="GO:0015813">
    <property type="term" value="P:L-glutamate transmembrane transport"/>
    <property type="evidence" value="ECO:0007669"/>
    <property type="project" value="InterPro"/>
</dbReference>
<dbReference type="Proteomes" id="UP000007939">
    <property type="component" value="Chromosome"/>
</dbReference>
<evidence type="ECO:0000313" key="2">
    <source>
        <dbReference type="EMBL" id="AEC03052.1"/>
    </source>
</evidence>
<keyword evidence="1" id="KW-1133">Transmembrane helix</keyword>
<accession>F4GM76</accession>
<feature type="transmembrane region" description="Helical" evidence="1">
    <location>
        <begin position="30"/>
        <end position="49"/>
    </location>
</feature>
<protein>
    <submittedName>
        <fullName evidence="2">Na+/glutamate symporter-like protein</fullName>
    </submittedName>
</protein>